<dbReference type="SUPFAM" id="SSF53474">
    <property type="entry name" value="alpha/beta-Hydrolases"/>
    <property type="match status" value="1"/>
</dbReference>
<comment type="caution">
    <text evidence="3">The sequence shown here is derived from an EMBL/GenBank/DDBJ whole genome shotgun (WGS) entry which is preliminary data.</text>
</comment>
<evidence type="ECO:0000256" key="2">
    <source>
        <dbReference type="SAM" id="MobiDB-lite"/>
    </source>
</evidence>
<feature type="compositionally biased region" description="Polar residues" evidence="2">
    <location>
        <begin position="28"/>
        <end position="38"/>
    </location>
</feature>
<evidence type="ECO:0000256" key="1">
    <source>
        <dbReference type="SAM" id="Coils"/>
    </source>
</evidence>
<keyword evidence="1" id="KW-0175">Coiled coil</keyword>
<protein>
    <submittedName>
        <fullName evidence="3">Mbeg1-like protein</fullName>
    </submittedName>
</protein>
<keyword evidence="4" id="KW-1185">Reference proteome</keyword>
<evidence type="ECO:0000313" key="3">
    <source>
        <dbReference type="EMBL" id="MFC4652453.1"/>
    </source>
</evidence>
<dbReference type="EMBL" id="JBHSGD010000005">
    <property type="protein sequence ID" value="MFC4652453.1"/>
    <property type="molecule type" value="Genomic_DNA"/>
</dbReference>
<evidence type="ECO:0000313" key="4">
    <source>
        <dbReference type="Proteomes" id="UP001595987"/>
    </source>
</evidence>
<sequence length="539" mass="59418">MSNLQDFNNIYADLAESAYTGKRPNNFPPKSNKNTSQYFNFSKPVTKNIGTEKKPVYQTTQGGTTLPNKGVVYLQPAIKDPDAKNVYTGQGGAVDALAKNMEAKSVFDNTSTGFQSYFVTDTAKPKDATQAYLAIRGSDAASLQNMNDWTGNNLPFAVGSKEMPQAKDATKAMKAVLKELPKNTKLEITGHSLGTMVSVQGVAQLVKDDPSALKRIGKLVLFDGPDCTQSLKKMGLSEDQIKKIGKLVTYYVNPLDIVSMLNRTAPIKEQFGTVQYVVPLDFGTTFDKISAHDFGEFQLDANGNPLVASKDFHPEFLEAGEKLATLESTALKQLKALGLSDSAASTLLSLATSGHPLRKGTEGYAIIAQFQSDYADLIKNTRRQSKNWDTAHIPDLQRQISHATTSGQRISLRAELLDTVAQDAVFQAEDYRSKVKDLVSKAKEDIKQEIQSTREAAYDIAAYLSPYEIDELLNTFQFSDVWSDAIEDETKKAADNYQKEVEQFSATLLKVSQNIQDTDKEKASDFTKNLKNVQQDWGK</sequence>
<gene>
    <name evidence="3" type="ORF">ACFO26_05980</name>
</gene>
<dbReference type="Gene3D" id="3.40.50.1820">
    <property type="entry name" value="alpha/beta hydrolase"/>
    <property type="match status" value="1"/>
</dbReference>
<feature type="region of interest" description="Disordered" evidence="2">
    <location>
        <begin position="19"/>
        <end position="38"/>
    </location>
</feature>
<proteinExistence type="predicted"/>
<accession>A0ABV9JCF6</accession>
<dbReference type="RefSeq" id="WP_213534814.1">
    <property type="nucleotide sequence ID" value="NZ_BOVQ01000004.1"/>
</dbReference>
<reference evidence="4" key="1">
    <citation type="journal article" date="2019" name="Int. J. Syst. Evol. Microbiol.">
        <title>The Global Catalogue of Microorganisms (GCM) 10K type strain sequencing project: providing services to taxonomists for standard genome sequencing and annotation.</title>
        <authorList>
            <consortium name="The Broad Institute Genomics Platform"/>
            <consortium name="The Broad Institute Genome Sequencing Center for Infectious Disease"/>
            <person name="Wu L."/>
            <person name="Ma J."/>
        </authorList>
    </citation>
    <scope>NUCLEOTIDE SEQUENCE [LARGE SCALE GENOMIC DNA]</scope>
    <source>
        <strain evidence="4">CCUG 63287</strain>
    </source>
</reference>
<dbReference type="Proteomes" id="UP001595987">
    <property type="component" value="Unassembled WGS sequence"/>
</dbReference>
<name>A0ABV9JCF6_9LACT</name>
<feature type="coiled-coil region" evidence="1">
    <location>
        <begin position="487"/>
        <end position="514"/>
    </location>
</feature>
<dbReference type="InterPro" id="IPR029058">
    <property type="entry name" value="AB_hydrolase_fold"/>
</dbReference>
<organism evidence="3 4">
    <name type="scientific">Lactococcus nasutitermitis</name>
    <dbReference type="NCBI Taxonomy" id="1652957"/>
    <lineage>
        <taxon>Bacteria</taxon>
        <taxon>Bacillati</taxon>
        <taxon>Bacillota</taxon>
        <taxon>Bacilli</taxon>
        <taxon>Lactobacillales</taxon>
        <taxon>Streptococcaceae</taxon>
        <taxon>Lactococcus</taxon>
    </lineage>
</organism>